<organism evidence="4 5">
    <name type="scientific">Paraconexibacter algicola</name>
    <dbReference type="NCBI Taxonomy" id="2133960"/>
    <lineage>
        <taxon>Bacteria</taxon>
        <taxon>Bacillati</taxon>
        <taxon>Actinomycetota</taxon>
        <taxon>Thermoleophilia</taxon>
        <taxon>Solirubrobacterales</taxon>
        <taxon>Paraconexibacteraceae</taxon>
        <taxon>Paraconexibacter</taxon>
    </lineage>
</organism>
<feature type="region of interest" description="Disordered" evidence="2">
    <location>
        <begin position="92"/>
        <end position="123"/>
    </location>
</feature>
<dbReference type="InterPro" id="IPR012336">
    <property type="entry name" value="Thioredoxin-like_fold"/>
</dbReference>
<dbReference type="InterPro" id="IPR036249">
    <property type="entry name" value="Thioredoxin-like_sf"/>
</dbReference>
<dbReference type="EMBL" id="PYYB01000001">
    <property type="protein sequence ID" value="PTL58675.1"/>
    <property type="molecule type" value="Genomic_DNA"/>
</dbReference>
<feature type="compositionally biased region" description="Basic and acidic residues" evidence="2">
    <location>
        <begin position="196"/>
        <end position="208"/>
    </location>
</feature>
<dbReference type="PANTHER" id="PTHR46388:SF2">
    <property type="entry name" value="NHL REPEAT-CONTAINING PROTEIN 2"/>
    <property type="match status" value="1"/>
</dbReference>
<accession>A0A2T4UHK3</accession>
<dbReference type="AlphaFoldDB" id="A0A2T4UHK3"/>
<feature type="region of interest" description="Disordered" evidence="2">
    <location>
        <begin position="195"/>
        <end position="215"/>
    </location>
</feature>
<name>A0A2T4UHK3_9ACTN</name>
<evidence type="ECO:0000259" key="3">
    <source>
        <dbReference type="PROSITE" id="PS51352"/>
    </source>
</evidence>
<dbReference type="Pfam" id="PF01436">
    <property type="entry name" value="NHL"/>
    <property type="match status" value="2"/>
</dbReference>
<proteinExistence type="predicted"/>
<gene>
    <name evidence="4" type="ORF">C7Y72_02905</name>
</gene>
<evidence type="ECO:0000313" key="4">
    <source>
        <dbReference type="EMBL" id="PTL58675.1"/>
    </source>
</evidence>
<evidence type="ECO:0000313" key="5">
    <source>
        <dbReference type="Proteomes" id="UP000240739"/>
    </source>
</evidence>
<dbReference type="SUPFAM" id="SSF52833">
    <property type="entry name" value="Thioredoxin-like"/>
    <property type="match status" value="1"/>
</dbReference>
<keyword evidence="5" id="KW-1185">Reference proteome</keyword>
<evidence type="ECO:0000256" key="2">
    <source>
        <dbReference type="SAM" id="MobiDB-lite"/>
    </source>
</evidence>
<keyword evidence="1" id="KW-0677">Repeat</keyword>
<dbReference type="PROSITE" id="PS51352">
    <property type="entry name" value="THIOREDOXIN_2"/>
    <property type="match status" value="1"/>
</dbReference>
<dbReference type="Proteomes" id="UP000240739">
    <property type="component" value="Unassembled WGS sequence"/>
</dbReference>
<sequence>MAERVGDEVAQDLRELPRVGAQRRHVGGRRLDDELDARCARDRGHHAAQRAEDLLERDVGGVDDRVPGLRPRELQLLVDELERLLRGPVDHRHVGGEAGRGRLGEHHLGEPADREQRRAQLVRDRRREVDRHALGAVALVLGLVEHVLQRPQAACRVLELLRALGGELERVAQLDLGDDHVGEVGDELHVLLGPRPRREVDRAERPDDLAPGPAQREAAVRAQALADRRAVGQQLVGLGVLGDDLGAAAHDPLARRVGHRAGEHRRQVGVVGATAQVALLVLADERQLRQRHVEHRCDDAGEAVERGVGSGGEQATALECGEPPRVVELLSCGTGHAGGGYFPQVSGPLDIHRVRVRAPELRSTGRWSGGGPLTLADLRGRVVLLDFWTSCCVNCLHVAEELRGLERRFADVLTTIAVHTPKFPHERDHGAVAAAAARLRLEHPVLEDPDGALWDAYGVRAWPTLVLIDPTGRVAATVAGEGHAVELAAAIEALVEEAREAGTLGPPGPLPSVRPSAAGRGELAFPGKVAIAPDGQRLVVADSGHDRVLVTTLDGVVLVELGGLYQPQGVRFDGPDALLVCETARDRVWRIELPGGTRTLLTEQVKSPWDVVRWQGHVVIAGAGRHVLCAIDAGGEAQVIAGTGAEELLDGPALRALLAQPSALAVTARDELAFLDAESSALRVLDRPAGTVRTLAGQGLFDWGASDGDRDRAMLQHPLGLAAAPDGSLFVADTYNHRLRVWRGEHLWTVPVEGFDEPGGLDVLPDGRLVVADTGAHRVVLVDPVAARAEAIDVGRPPSRDEPGAPVVAETAILAEDGVLHATLDVPLDGDALDPAGGPPVRVTARATDEALLPGERTWWLDALPARVAVPLGTGSGRITLELRAASCGPDACRLRRTERAYDVILTPAGG</sequence>
<dbReference type="Gene3D" id="3.40.30.10">
    <property type="entry name" value="Glutaredoxin"/>
    <property type="match status" value="1"/>
</dbReference>
<dbReference type="Gene3D" id="2.40.10.500">
    <property type="match status" value="1"/>
</dbReference>
<dbReference type="SUPFAM" id="SSF101898">
    <property type="entry name" value="NHL repeat"/>
    <property type="match status" value="1"/>
</dbReference>
<evidence type="ECO:0000256" key="1">
    <source>
        <dbReference type="ARBA" id="ARBA00022737"/>
    </source>
</evidence>
<comment type="caution">
    <text evidence="4">The sequence shown here is derived from an EMBL/GenBank/DDBJ whole genome shotgun (WGS) entry which is preliminary data.</text>
</comment>
<feature type="domain" description="Thioredoxin" evidence="3">
    <location>
        <begin position="352"/>
        <end position="496"/>
    </location>
</feature>
<dbReference type="Pfam" id="PF13905">
    <property type="entry name" value="Thioredoxin_8"/>
    <property type="match status" value="1"/>
</dbReference>
<dbReference type="InterPro" id="IPR013766">
    <property type="entry name" value="Thioredoxin_domain"/>
</dbReference>
<dbReference type="Gene3D" id="2.120.10.30">
    <property type="entry name" value="TolB, C-terminal domain"/>
    <property type="match status" value="1"/>
</dbReference>
<dbReference type="InterPro" id="IPR011042">
    <property type="entry name" value="6-blade_b-propeller_TolB-like"/>
</dbReference>
<protein>
    <recommendedName>
        <fullName evidence="3">Thioredoxin domain-containing protein</fullName>
    </recommendedName>
</protein>
<dbReference type="InterPro" id="IPR001258">
    <property type="entry name" value="NHL_repeat"/>
</dbReference>
<dbReference type="PANTHER" id="PTHR46388">
    <property type="entry name" value="NHL REPEAT-CONTAINING PROTEIN 2"/>
    <property type="match status" value="1"/>
</dbReference>
<reference evidence="4 5" key="1">
    <citation type="submission" date="2018-03" db="EMBL/GenBank/DDBJ databases">
        <title>Aquarubrobacter algicola gen. nov., sp. nov., a novel actinobacterium isolated from shallow eutrophic lake during the end of cyanobacterial harmful algal blooms.</title>
        <authorList>
            <person name="Chun S.J."/>
        </authorList>
    </citation>
    <scope>NUCLEOTIDE SEQUENCE [LARGE SCALE GENOMIC DNA]</scope>
    <source>
        <strain evidence="4 5">Seoho-28</strain>
    </source>
</reference>